<keyword evidence="6" id="KW-0175">Coiled coil</keyword>
<dbReference type="GO" id="GO:0005886">
    <property type="term" value="C:plasma membrane"/>
    <property type="evidence" value="ECO:0007669"/>
    <property type="project" value="UniProtKB-SubCell"/>
</dbReference>
<feature type="transmembrane region" description="Helical" evidence="5">
    <location>
        <begin position="285"/>
        <end position="307"/>
    </location>
</feature>
<dbReference type="AlphaFoldDB" id="A0AAU9EDV7"/>
<dbReference type="Proteomes" id="UP001321786">
    <property type="component" value="Chromosome"/>
</dbReference>
<proteinExistence type="inferred from homology"/>
<protein>
    <recommendedName>
        <fullName evidence="5">UPF0182 protein HLPR_19300</fullName>
    </recommendedName>
</protein>
<evidence type="ECO:0000256" key="3">
    <source>
        <dbReference type="ARBA" id="ARBA00022989"/>
    </source>
</evidence>
<evidence type="ECO:0000313" key="7">
    <source>
        <dbReference type="EMBL" id="BEP29599.1"/>
    </source>
</evidence>
<accession>A0AAU9EDV7</accession>
<feature type="transmembrane region" description="Helical" evidence="5">
    <location>
        <begin position="12"/>
        <end position="37"/>
    </location>
</feature>
<evidence type="ECO:0000256" key="4">
    <source>
        <dbReference type="ARBA" id="ARBA00023136"/>
    </source>
</evidence>
<keyword evidence="8" id="KW-1185">Reference proteome</keyword>
<feature type="transmembrane region" description="Helical" evidence="5">
    <location>
        <begin position="158"/>
        <end position="177"/>
    </location>
</feature>
<evidence type="ECO:0000313" key="8">
    <source>
        <dbReference type="Proteomes" id="UP001321786"/>
    </source>
</evidence>
<dbReference type="PANTHER" id="PTHR39344:SF1">
    <property type="entry name" value="UPF0182 PROTEIN SLL1060"/>
    <property type="match status" value="1"/>
</dbReference>
<keyword evidence="3 5" id="KW-1133">Transmembrane helix</keyword>
<dbReference type="InterPro" id="IPR005372">
    <property type="entry name" value="UPF0182"/>
</dbReference>
<evidence type="ECO:0000256" key="1">
    <source>
        <dbReference type="ARBA" id="ARBA00022475"/>
    </source>
</evidence>
<feature type="transmembrane region" description="Helical" evidence="5">
    <location>
        <begin position="97"/>
        <end position="120"/>
    </location>
</feature>
<dbReference type="PANTHER" id="PTHR39344">
    <property type="entry name" value="UPF0182 PROTEIN SLL1060"/>
    <property type="match status" value="1"/>
</dbReference>
<comment type="similarity">
    <text evidence="5">Belongs to the UPF0182 family.</text>
</comment>
<dbReference type="KEGG" id="hprf:HLPR_19300"/>
<evidence type="ECO:0000256" key="5">
    <source>
        <dbReference type="HAMAP-Rule" id="MF_01600"/>
    </source>
</evidence>
<dbReference type="EMBL" id="AP028654">
    <property type="protein sequence ID" value="BEP29599.1"/>
    <property type="molecule type" value="Genomic_DNA"/>
</dbReference>
<comment type="subcellular location">
    <subcellularLocation>
        <location evidence="5">Cell membrane</location>
        <topology evidence="5">Multi-pass membrane protein</topology>
    </subcellularLocation>
</comment>
<keyword evidence="2 5" id="KW-0812">Transmembrane</keyword>
<dbReference type="HAMAP" id="MF_01600">
    <property type="entry name" value="UPF0182"/>
    <property type="match status" value="1"/>
</dbReference>
<name>A0AAU9EDV7_9FIRM</name>
<keyword evidence="1 5" id="KW-1003">Cell membrane</keyword>
<feature type="transmembrane region" description="Helical" evidence="5">
    <location>
        <begin position="57"/>
        <end position="77"/>
    </location>
</feature>
<feature type="transmembrane region" description="Helical" evidence="5">
    <location>
        <begin position="207"/>
        <end position="232"/>
    </location>
</feature>
<dbReference type="Pfam" id="PF03699">
    <property type="entry name" value="UPF0182"/>
    <property type="match status" value="1"/>
</dbReference>
<organism evidence="7 8">
    <name type="scientific">Helicovermis profundi</name>
    <dbReference type="NCBI Taxonomy" id="3065157"/>
    <lineage>
        <taxon>Bacteria</taxon>
        <taxon>Bacillati</taxon>
        <taxon>Bacillota</taxon>
        <taxon>Clostridia</taxon>
        <taxon>Helicovermis</taxon>
    </lineage>
</organism>
<sequence length="913" mass="105858">MESSKRVKVIFTLIFLVLFIFVSFTKPIIGLITNYLWFSSVNYKELFTVQLFTKVKIFIPVFFLISLVVFIYLKSLVKNYFHFVEKPLENEFKRNKLISLVFSIVFGFMYSLNFTSLLWMKILMQLNKFNFGYQDPIFHNDVSFYIYTYPLMRSVLDAVFMLAFWLLVTTVMAYLILIRFYPPSKDNIVYLNPRNNVSFSSIANKKVYSYMITKVTVIGSMIFVLFALSYYLKTYELLFSSRGVAYGASYTDINVTLVSYRIQMVIALVSSVGIYIGFKRRSLKLSLVGPVLFLAVTLITGGSAMFIQKFVVEPDEISKETKFLEYNIENTQRAYNLDKVVEKEFPVDQDLTKKDIEENSEIVDNIRINDYRPLKQTYNQIQGIRLYYKFNDIDIDRYQIDGKYTEVFISAREMEQNSLDEKAQTWLNKHLIYTHGYGAVVSPVNKITQNGQPELLVKNLPPTTNTDLKIERPELYFGELNNDYIVVKTGEEEFDYPSGSDNKRTIFNSDRGIPLAGINKLLFSIEENSLKMLLSNNITKDSKIIIHRNIVDRLKTLTPFIQYDENPYLVINKEDGKLYWIADGYTTSTMHPYSQPYVTKFGRANYIRNSVKAVVDAYSGEVNLYVFDKNDPLIKTYSKIFKNSFKDKSEMDKYLFAHVKYPQDLFELQARVYKSYHVNNPTVFYNGEDVWDIATEKYMSEVQDVESNYLMFKLPDSKKLEFLLSIPFTPKEKANMNSLLIARNDGDNYGKIVMYRFPKDKNVQGPMMIESRIDQNSEISPQLTLWGQQGSSVLRGNILVIPINNSLLYIEPIYLQADNSNNLPELKRVIIAYKEKIVMEDTLEKAIDSMFSINKFDSSSSQTDYTNTDTTTSVISDASLNELLIQVEQALNQSKGDIDKLEELINVIKSKIK</sequence>
<gene>
    <name evidence="7" type="ORF">HLPR_19300</name>
</gene>
<feature type="transmembrane region" description="Helical" evidence="5">
    <location>
        <begin position="260"/>
        <end position="278"/>
    </location>
</feature>
<evidence type="ECO:0000256" key="6">
    <source>
        <dbReference type="SAM" id="Coils"/>
    </source>
</evidence>
<reference evidence="7 8" key="1">
    <citation type="submission" date="2023-08" db="EMBL/GenBank/DDBJ databases">
        <title>Helicovermis profunda gen. nov., sp. nov., a novel mesophilic, fermentative bacterium within the Bacillota from a deep-sea hydrothermal vent chimney.</title>
        <authorList>
            <person name="Miyazaki U."/>
            <person name="Mizutani D."/>
            <person name="Hashimoto Y."/>
            <person name="Tame A."/>
            <person name="Sawayama S."/>
            <person name="Miyazaki J."/>
            <person name="Takai K."/>
            <person name="Nakagawa S."/>
        </authorList>
    </citation>
    <scope>NUCLEOTIDE SEQUENCE [LARGE SCALE GENOMIC DNA]</scope>
    <source>
        <strain evidence="7 8">S502</strain>
    </source>
</reference>
<evidence type="ECO:0000256" key="2">
    <source>
        <dbReference type="ARBA" id="ARBA00022692"/>
    </source>
</evidence>
<keyword evidence="4 5" id="KW-0472">Membrane</keyword>
<feature type="coiled-coil region" evidence="6">
    <location>
        <begin position="884"/>
        <end position="911"/>
    </location>
</feature>
<dbReference type="GO" id="GO:0005576">
    <property type="term" value="C:extracellular region"/>
    <property type="evidence" value="ECO:0007669"/>
    <property type="project" value="TreeGrafter"/>
</dbReference>